<evidence type="ECO:0000256" key="1">
    <source>
        <dbReference type="SAM" id="MobiDB-lite"/>
    </source>
</evidence>
<evidence type="ECO:0000313" key="3">
    <source>
        <dbReference type="Proteomes" id="UP001549921"/>
    </source>
</evidence>
<reference evidence="2 3" key="1">
    <citation type="submission" date="2024-06" db="EMBL/GenBank/DDBJ databases">
        <title>A chromosome-level genome assembly of beet webworm, Loxostege sticticalis.</title>
        <authorList>
            <person name="Zhang Y."/>
        </authorList>
    </citation>
    <scope>NUCLEOTIDE SEQUENCE [LARGE SCALE GENOMIC DNA]</scope>
    <source>
        <strain evidence="2">AQ028</strain>
        <tissue evidence="2">Male pupae</tissue>
    </source>
</reference>
<name>A0ABD0SBF8_LOXSC</name>
<sequence length="250" mass="29020">MNEGQVSFLIKAASLLSQTQNDQTKTLLRSYYLMRCRELSKEHGLPAKYFSSKVRCSKCFIEWKRDTETKVRPIKLSKRQRRRIKHYKINDKNKEYVKSKQQVLNSNELEQICAFCKNSTVTPILKPTKPKTEEKPIVITPKITQQKTPIIINKSDTKKQKVSAKKVEVDVYSKTKDIFSLTNKNNTIQGVVKENKVIKNNKKKKDKFAGLCQQAVLASAKLKQEKEKQDKEKQDKKNQNKLNLFLKPSS</sequence>
<gene>
    <name evidence="2" type="ORF">ABMA28_009796</name>
</gene>
<protein>
    <submittedName>
        <fullName evidence="2">Uncharacterized protein</fullName>
    </submittedName>
</protein>
<dbReference type="EMBL" id="JBEDNZ010000024">
    <property type="protein sequence ID" value="KAL0811387.1"/>
    <property type="molecule type" value="Genomic_DNA"/>
</dbReference>
<feature type="compositionally biased region" description="Basic and acidic residues" evidence="1">
    <location>
        <begin position="222"/>
        <end position="238"/>
    </location>
</feature>
<organism evidence="2 3">
    <name type="scientific">Loxostege sticticalis</name>
    <name type="common">Beet webworm moth</name>
    <dbReference type="NCBI Taxonomy" id="481309"/>
    <lineage>
        <taxon>Eukaryota</taxon>
        <taxon>Metazoa</taxon>
        <taxon>Ecdysozoa</taxon>
        <taxon>Arthropoda</taxon>
        <taxon>Hexapoda</taxon>
        <taxon>Insecta</taxon>
        <taxon>Pterygota</taxon>
        <taxon>Neoptera</taxon>
        <taxon>Endopterygota</taxon>
        <taxon>Lepidoptera</taxon>
        <taxon>Glossata</taxon>
        <taxon>Ditrysia</taxon>
        <taxon>Pyraloidea</taxon>
        <taxon>Crambidae</taxon>
        <taxon>Pyraustinae</taxon>
        <taxon>Loxostege</taxon>
    </lineage>
</organism>
<dbReference type="Proteomes" id="UP001549921">
    <property type="component" value="Unassembled WGS sequence"/>
</dbReference>
<feature type="region of interest" description="Disordered" evidence="1">
    <location>
        <begin position="222"/>
        <end position="250"/>
    </location>
</feature>
<proteinExistence type="predicted"/>
<evidence type="ECO:0000313" key="2">
    <source>
        <dbReference type="EMBL" id="KAL0811387.1"/>
    </source>
</evidence>
<accession>A0ABD0SBF8</accession>
<dbReference type="AlphaFoldDB" id="A0ABD0SBF8"/>
<comment type="caution">
    <text evidence="2">The sequence shown here is derived from an EMBL/GenBank/DDBJ whole genome shotgun (WGS) entry which is preliminary data.</text>
</comment>